<dbReference type="AlphaFoldDB" id="A0A449AZ30"/>
<keyword evidence="2" id="KW-1185">Reference proteome</keyword>
<dbReference type="OrthoDB" id="401392at2"/>
<reference evidence="1 2" key="1">
    <citation type="submission" date="2019-01" db="EMBL/GenBank/DDBJ databases">
        <authorList>
            <consortium name="Pathogen Informatics"/>
        </authorList>
    </citation>
    <scope>NUCLEOTIDE SEQUENCE [LARGE SCALE GENOMIC DNA]</scope>
    <source>
        <strain evidence="1 2">NCTC10186</strain>
    </source>
</reference>
<proteinExistence type="predicted"/>
<organism evidence="1 2">
    <name type="scientific">Mycoplasmopsis gallopavonis</name>
    <dbReference type="NCBI Taxonomy" id="76629"/>
    <lineage>
        <taxon>Bacteria</taxon>
        <taxon>Bacillati</taxon>
        <taxon>Mycoplasmatota</taxon>
        <taxon>Mycoplasmoidales</taxon>
        <taxon>Metamycoplasmataceae</taxon>
        <taxon>Mycoplasmopsis</taxon>
    </lineage>
</organism>
<dbReference type="Proteomes" id="UP000289862">
    <property type="component" value="Chromosome"/>
</dbReference>
<dbReference type="RefSeq" id="WP_119571927.1">
    <property type="nucleotide sequence ID" value="NZ_LR215031.1"/>
</dbReference>
<evidence type="ECO:0000313" key="1">
    <source>
        <dbReference type="EMBL" id="VEU72809.1"/>
    </source>
</evidence>
<dbReference type="EMBL" id="LR215031">
    <property type="protein sequence ID" value="VEU72809.1"/>
    <property type="molecule type" value="Genomic_DNA"/>
</dbReference>
<evidence type="ECO:0000313" key="2">
    <source>
        <dbReference type="Proteomes" id="UP000289862"/>
    </source>
</evidence>
<dbReference type="InterPro" id="IPR058231">
    <property type="entry name" value="MG284-like_C"/>
</dbReference>
<gene>
    <name evidence="1" type="ORF">NCTC10186_00281</name>
</gene>
<accession>A0A449AZ30</accession>
<dbReference type="NCBIfam" id="NF045770">
    <property type="entry name" value="MPN403_MG284_C"/>
    <property type="match status" value="1"/>
</dbReference>
<dbReference type="KEGG" id="mgal:NCTC10186_00281"/>
<name>A0A449AZ30_9BACT</name>
<sequence>MTTLHNNSLDKLDKKLYEQQCKVIKEIFATNEVYREVIKYKLFQLKFNKMHNVGEKVEQEINDLEKMMKGEGSLIRMVLEFMTPSNAWIIEKCFLDQTTKFQSEWYLERFSKTTFYKRKKEAIQEFLKFYFHNVS</sequence>
<protein>
    <submittedName>
        <fullName evidence="1">Uncharacterized protein</fullName>
    </submittedName>
</protein>